<proteinExistence type="predicted"/>
<dbReference type="Proteomes" id="UP001154282">
    <property type="component" value="Unassembled WGS sequence"/>
</dbReference>
<comment type="caution">
    <text evidence="1">The sequence shown here is derived from an EMBL/GenBank/DDBJ whole genome shotgun (WGS) entry which is preliminary data.</text>
</comment>
<accession>A0AAV0NBB8</accession>
<name>A0AAV0NBB8_9ROSI</name>
<gene>
    <name evidence="1" type="ORF">LITE_LOCUS32475</name>
</gene>
<evidence type="ECO:0000313" key="1">
    <source>
        <dbReference type="EMBL" id="CAI0455742.1"/>
    </source>
</evidence>
<feature type="non-terminal residue" evidence="1">
    <location>
        <position position="1"/>
    </location>
</feature>
<protein>
    <submittedName>
        <fullName evidence="1">Uncharacterized protein</fullName>
    </submittedName>
</protein>
<organism evidence="1 2">
    <name type="scientific">Linum tenue</name>
    <dbReference type="NCBI Taxonomy" id="586396"/>
    <lineage>
        <taxon>Eukaryota</taxon>
        <taxon>Viridiplantae</taxon>
        <taxon>Streptophyta</taxon>
        <taxon>Embryophyta</taxon>
        <taxon>Tracheophyta</taxon>
        <taxon>Spermatophyta</taxon>
        <taxon>Magnoliopsida</taxon>
        <taxon>eudicotyledons</taxon>
        <taxon>Gunneridae</taxon>
        <taxon>Pentapetalae</taxon>
        <taxon>rosids</taxon>
        <taxon>fabids</taxon>
        <taxon>Malpighiales</taxon>
        <taxon>Linaceae</taxon>
        <taxon>Linum</taxon>
    </lineage>
</organism>
<evidence type="ECO:0000313" key="2">
    <source>
        <dbReference type="Proteomes" id="UP001154282"/>
    </source>
</evidence>
<reference evidence="1" key="1">
    <citation type="submission" date="2022-08" db="EMBL/GenBank/DDBJ databases">
        <authorList>
            <person name="Gutierrez-Valencia J."/>
        </authorList>
    </citation>
    <scope>NUCLEOTIDE SEQUENCE</scope>
</reference>
<dbReference type="EMBL" id="CAMGYJ010000008">
    <property type="protein sequence ID" value="CAI0455742.1"/>
    <property type="molecule type" value="Genomic_DNA"/>
</dbReference>
<dbReference type="AlphaFoldDB" id="A0AAV0NBB8"/>
<keyword evidence="2" id="KW-1185">Reference proteome</keyword>
<sequence>SNFLLRLRASFPSHHLDFPSSSSLSPLRKGSSVPLLRPSRPILSPSDACGIYGWTWVSDLREERRMVMEMDNGRGG</sequence>